<evidence type="ECO:0000313" key="2">
    <source>
        <dbReference type="Proteomes" id="UP000661112"/>
    </source>
</evidence>
<protein>
    <recommendedName>
        <fullName evidence="3">CopG-like ribbon-helix-helix domain-containing protein</fullName>
    </recommendedName>
</protein>
<organism evidence="1 2">
    <name type="scientific">Anabaena azotica FACHB-119</name>
    <dbReference type="NCBI Taxonomy" id="947527"/>
    <lineage>
        <taxon>Bacteria</taxon>
        <taxon>Bacillati</taxon>
        <taxon>Cyanobacteriota</taxon>
        <taxon>Cyanophyceae</taxon>
        <taxon>Nostocales</taxon>
        <taxon>Nostocaceae</taxon>
        <taxon>Anabaena</taxon>
        <taxon>Anabaena azotica</taxon>
    </lineage>
</organism>
<comment type="caution">
    <text evidence="1">The sequence shown here is derived from an EMBL/GenBank/DDBJ whole genome shotgun (WGS) entry which is preliminary data.</text>
</comment>
<name>A0ABR8DAJ2_9NOST</name>
<evidence type="ECO:0000313" key="1">
    <source>
        <dbReference type="EMBL" id="MBD2503956.1"/>
    </source>
</evidence>
<dbReference type="EMBL" id="JACJSG010000042">
    <property type="protein sequence ID" value="MBD2503956.1"/>
    <property type="molecule type" value="Genomic_DNA"/>
</dbReference>
<evidence type="ECO:0008006" key="3">
    <source>
        <dbReference type="Google" id="ProtNLM"/>
    </source>
</evidence>
<gene>
    <name evidence="1" type="ORF">H6G83_25670</name>
</gene>
<dbReference type="Proteomes" id="UP000661112">
    <property type="component" value="Unassembled WGS sequence"/>
</dbReference>
<dbReference type="RefSeq" id="WP_190477251.1">
    <property type="nucleotide sequence ID" value="NZ_JACJSG010000042.1"/>
</dbReference>
<proteinExistence type="predicted"/>
<keyword evidence="2" id="KW-1185">Reference proteome</keyword>
<reference evidence="1 2" key="1">
    <citation type="journal article" date="2020" name="ISME J.">
        <title>Comparative genomics reveals insights into cyanobacterial evolution and habitat adaptation.</title>
        <authorList>
            <person name="Chen M.Y."/>
            <person name="Teng W.K."/>
            <person name="Zhao L."/>
            <person name="Hu C.X."/>
            <person name="Zhou Y.K."/>
            <person name="Han B.P."/>
            <person name="Song L.R."/>
            <person name="Shu W.S."/>
        </authorList>
    </citation>
    <scope>NUCLEOTIDE SEQUENCE [LARGE SCALE GENOMIC DNA]</scope>
    <source>
        <strain evidence="1 2">FACHB-119</strain>
    </source>
</reference>
<sequence>MRERSRLYGMVRGKSITIKVPIQYEDQLNQAVAASGLTELDFLTEIVVNWLEAQAKK</sequence>
<accession>A0ABR8DAJ2</accession>